<dbReference type="Pfam" id="PF02104">
    <property type="entry name" value="SURF1"/>
    <property type="match status" value="1"/>
</dbReference>
<feature type="transmembrane region" description="Helical" evidence="6">
    <location>
        <begin position="244"/>
        <end position="261"/>
    </location>
</feature>
<accession>C5BVX5</accession>
<keyword evidence="3 6" id="KW-0812">Transmembrane</keyword>
<dbReference type="PROSITE" id="PS50895">
    <property type="entry name" value="SURF1"/>
    <property type="match status" value="1"/>
</dbReference>
<keyword evidence="6" id="KW-1003">Cell membrane</keyword>
<comment type="similarity">
    <text evidence="2 6">Belongs to the SURF1 family.</text>
</comment>
<dbReference type="STRING" id="471853.Bcav_2325"/>
<dbReference type="eggNOG" id="COG3346">
    <property type="taxonomic scope" value="Bacteria"/>
</dbReference>
<dbReference type="RefSeq" id="WP_015882816.1">
    <property type="nucleotide sequence ID" value="NC_012669.1"/>
</dbReference>
<evidence type="ECO:0000256" key="7">
    <source>
        <dbReference type="SAM" id="MobiDB-lite"/>
    </source>
</evidence>
<feature type="transmembrane region" description="Helical" evidence="6">
    <location>
        <begin position="12"/>
        <end position="35"/>
    </location>
</feature>
<proteinExistence type="inferred from homology"/>
<evidence type="ECO:0000256" key="6">
    <source>
        <dbReference type="RuleBase" id="RU363076"/>
    </source>
</evidence>
<dbReference type="AlphaFoldDB" id="C5BVX5"/>
<keyword evidence="4 6" id="KW-1133">Transmembrane helix</keyword>
<feature type="region of interest" description="Disordered" evidence="7">
    <location>
        <begin position="270"/>
        <end position="305"/>
    </location>
</feature>
<sequence length="305" mass="32421">MSATAPDRTASRTLGMALLVVCVSVACVALGYWQWTRHQDRAAAVAVVERNYDADPVALADVVPPGSLERDGEQLDAADAWTPVSVRGEFVPGSDVLLRNRPVDGVAAMHGLALFRTDDAAPRLLLVDRGWVPAGEEDSDRALEALALPDGPVELVVRLRPAEPDADRPAPEGYVYTATPALVADVTGILAGSDSDGATEAAFDTTLIQGTYGALASQEPAPEHALGRLAAADTDLGSHLSYAFQWWVFALGAPVAALVLARRNRTLAAEDADGRSAVAPDPRRRRTLEEEEDALLDAQERSSRR</sequence>
<dbReference type="CDD" id="cd06662">
    <property type="entry name" value="SURF1"/>
    <property type="match status" value="1"/>
</dbReference>
<dbReference type="EMBL" id="CP001618">
    <property type="protein sequence ID" value="ACQ80576.1"/>
    <property type="molecule type" value="Genomic_DNA"/>
</dbReference>
<reference evidence="8 9" key="1">
    <citation type="journal article" date="2009" name="Stand. Genomic Sci.">
        <title>Complete genome sequence of Beutenbergia cavernae type strain (HKI 0122).</title>
        <authorList>
            <person name="Land M."/>
            <person name="Pukall R."/>
            <person name="Abt B."/>
            <person name="Goker M."/>
            <person name="Rohde M."/>
            <person name="Glavina Del Rio T."/>
            <person name="Tice H."/>
            <person name="Copeland A."/>
            <person name="Cheng J.F."/>
            <person name="Lucas S."/>
            <person name="Chen F."/>
            <person name="Nolan M."/>
            <person name="Bruce D."/>
            <person name="Goodwin L."/>
            <person name="Pitluck S."/>
            <person name="Ivanova N."/>
            <person name="Mavromatis K."/>
            <person name="Ovchinnikova G."/>
            <person name="Pati A."/>
            <person name="Chen A."/>
            <person name="Palaniappan K."/>
            <person name="Hauser L."/>
            <person name="Chang Y.J."/>
            <person name="Jefferies C.C."/>
            <person name="Saunders E."/>
            <person name="Brettin T."/>
            <person name="Detter J.C."/>
            <person name="Han C."/>
            <person name="Chain P."/>
            <person name="Bristow J."/>
            <person name="Eisen J.A."/>
            <person name="Markowitz V."/>
            <person name="Hugenholtz P."/>
            <person name="Kyrpides N.C."/>
            <person name="Klenk H.P."/>
            <person name="Lapidus A."/>
        </authorList>
    </citation>
    <scope>NUCLEOTIDE SEQUENCE [LARGE SCALE GENOMIC DNA]</scope>
    <source>
        <strain evidence="9">ATCC BAA-8 / DSM 12333 / NBRC 16432</strain>
    </source>
</reference>
<evidence type="ECO:0000256" key="2">
    <source>
        <dbReference type="ARBA" id="ARBA00007165"/>
    </source>
</evidence>
<evidence type="ECO:0000313" key="8">
    <source>
        <dbReference type="EMBL" id="ACQ80576.1"/>
    </source>
</evidence>
<comment type="subcellular location">
    <subcellularLocation>
        <location evidence="6">Cell membrane</location>
        <topology evidence="6">Multi-pass membrane protein</topology>
    </subcellularLocation>
    <subcellularLocation>
        <location evidence="1">Membrane</location>
    </subcellularLocation>
</comment>
<organism evidence="8 9">
    <name type="scientific">Beutenbergia cavernae (strain ATCC BAA-8 / DSM 12333 / CCUG 43141 / JCM 11478 / NBRC 16432 / NCIMB 13614 / HKI 0122)</name>
    <dbReference type="NCBI Taxonomy" id="471853"/>
    <lineage>
        <taxon>Bacteria</taxon>
        <taxon>Bacillati</taxon>
        <taxon>Actinomycetota</taxon>
        <taxon>Actinomycetes</taxon>
        <taxon>Micrococcales</taxon>
        <taxon>Beutenbergiaceae</taxon>
        <taxon>Beutenbergia</taxon>
    </lineage>
</organism>
<dbReference type="InterPro" id="IPR002994">
    <property type="entry name" value="Surf1/Shy1"/>
</dbReference>
<evidence type="ECO:0000256" key="5">
    <source>
        <dbReference type="ARBA" id="ARBA00023136"/>
    </source>
</evidence>
<keyword evidence="9" id="KW-1185">Reference proteome</keyword>
<dbReference type="HOGENOM" id="CLU_047737_0_0_11"/>
<dbReference type="Proteomes" id="UP000007962">
    <property type="component" value="Chromosome"/>
</dbReference>
<dbReference type="InterPro" id="IPR045214">
    <property type="entry name" value="Surf1/Surf4"/>
</dbReference>
<evidence type="ECO:0000256" key="1">
    <source>
        <dbReference type="ARBA" id="ARBA00004370"/>
    </source>
</evidence>
<dbReference type="PANTHER" id="PTHR23427">
    <property type="entry name" value="SURFEIT LOCUS PROTEIN"/>
    <property type="match status" value="1"/>
</dbReference>
<dbReference type="PANTHER" id="PTHR23427:SF2">
    <property type="entry name" value="SURFEIT LOCUS PROTEIN 1"/>
    <property type="match status" value="1"/>
</dbReference>
<evidence type="ECO:0000313" key="9">
    <source>
        <dbReference type="Proteomes" id="UP000007962"/>
    </source>
</evidence>
<name>C5BVX5_BEUC1</name>
<keyword evidence="5 6" id="KW-0472">Membrane</keyword>
<gene>
    <name evidence="8" type="ordered locus">Bcav_2325</name>
</gene>
<dbReference type="KEGG" id="bcv:Bcav_2325"/>
<evidence type="ECO:0000256" key="4">
    <source>
        <dbReference type="ARBA" id="ARBA00022989"/>
    </source>
</evidence>
<dbReference type="GO" id="GO:0005886">
    <property type="term" value="C:plasma membrane"/>
    <property type="evidence" value="ECO:0007669"/>
    <property type="project" value="UniProtKB-SubCell"/>
</dbReference>
<evidence type="ECO:0000256" key="3">
    <source>
        <dbReference type="ARBA" id="ARBA00022692"/>
    </source>
</evidence>
<protein>
    <recommendedName>
        <fullName evidence="6">SURF1-like protein</fullName>
    </recommendedName>
</protein>